<dbReference type="Pfam" id="PF18044">
    <property type="entry name" value="zf-CCCH_4"/>
    <property type="match status" value="1"/>
</dbReference>
<evidence type="ECO:0000313" key="8">
    <source>
        <dbReference type="EnsemblMetazoa" id="XP_003242347.1"/>
    </source>
</evidence>
<dbReference type="InterPro" id="IPR036855">
    <property type="entry name" value="Znf_CCCH_sf"/>
</dbReference>
<organism evidence="8 9">
    <name type="scientific">Acyrthosiphon pisum</name>
    <name type="common">Pea aphid</name>
    <dbReference type="NCBI Taxonomy" id="7029"/>
    <lineage>
        <taxon>Eukaryota</taxon>
        <taxon>Metazoa</taxon>
        <taxon>Ecdysozoa</taxon>
        <taxon>Arthropoda</taxon>
        <taxon>Hexapoda</taxon>
        <taxon>Insecta</taxon>
        <taxon>Pterygota</taxon>
        <taxon>Neoptera</taxon>
        <taxon>Paraneoptera</taxon>
        <taxon>Hemiptera</taxon>
        <taxon>Sternorrhyncha</taxon>
        <taxon>Aphidomorpha</taxon>
        <taxon>Aphidoidea</taxon>
        <taxon>Aphididae</taxon>
        <taxon>Macrosiphini</taxon>
        <taxon>Acyrthosiphon</taxon>
    </lineage>
</organism>
<feature type="compositionally biased region" description="Basic and acidic residues" evidence="6">
    <location>
        <begin position="55"/>
        <end position="64"/>
    </location>
</feature>
<accession>A0A8R1W8S8</accession>
<feature type="domain" description="C3H1-type" evidence="7">
    <location>
        <begin position="1"/>
        <end position="27"/>
    </location>
</feature>
<dbReference type="InterPro" id="IPR041367">
    <property type="entry name" value="Znf-CCCH_4"/>
</dbReference>
<name>A0A8R1W8S8_ACYPI</name>
<dbReference type="InterPro" id="IPR000571">
    <property type="entry name" value="Znf_CCCH"/>
</dbReference>
<evidence type="ECO:0000256" key="5">
    <source>
        <dbReference type="SAM" id="Coils"/>
    </source>
</evidence>
<evidence type="ECO:0000256" key="6">
    <source>
        <dbReference type="SAM" id="MobiDB-lite"/>
    </source>
</evidence>
<evidence type="ECO:0000256" key="2">
    <source>
        <dbReference type="ARBA" id="ARBA00022771"/>
    </source>
</evidence>
<dbReference type="AlphaFoldDB" id="A0A8R1W8S8"/>
<evidence type="ECO:0000256" key="4">
    <source>
        <dbReference type="PROSITE-ProRule" id="PRU00723"/>
    </source>
</evidence>
<evidence type="ECO:0000256" key="1">
    <source>
        <dbReference type="ARBA" id="ARBA00022723"/>
    </source>
</evidence>
<keyword evidence="2 4" id="KW-0863">Zinc-finger</keyword>
<dbReference type="OMA" id="PPDVRNC"/>
<dbReference type="Gene3D" id="4.10.1000.10">
    <property type="entry name" value="Zinc finger, CCCH-type"/>
    <property type="match status" value="1"/>
</dbReference>
<feature type="zinc finger region" description="C3H1-type" evidence="4">
    <location>
        <begin position="1"/>
        <end position="27"/>
    </location>
</feature>
<dbReference type="Proteomes" id="UP000007819">
    <property type="component" value="Chromosome X"/>
</dbReference>
<dbReference type="EnsemblMetazoa" id="XM_003242299.4">
    <property type="protein sequence ID" value="XP_003242347.1"/>
    <property type="gene ID" value="LOC100575026"/>
</dbReference>
<evidence type="ECO:0000259" key="7">
    <source>
        <dbReference type="PROSITE" id="PS50103"/>
    </source>
</evidence>
<keyword evidence="9" id="KW-1185">Reference proteome</keyword>
<feature type="coiled-coil region" evidence="5">
    <location>
        <begin position="164"/>
        <end position="198"/>
    </location>
</feature>
<reference evidence="9" key="1">
    <citation type="submission" date="2010-06" db="EMBL/GenBank/DDBJ databases">
        <authorList>
            <person name="Jiang H."/>
            <person name="Abraham K."/>
            <person name="Ali S."/>
            <person name="Alsbrooks S.L."/>
            <person name="Anim B.N."/>
            <person name="Anosike U.S."/>
            <person name="Attaway T."/>
            <person name="Bandaranaike D.P."/>
            <person name="Battles P.K."/>
            <person name="Bell S.N."/>
            <person name="Bell A.V."/>
            <person name="Beltran B."/>
            <person name="Bickham C."/>
            <person name="Bustamante Y."/>
            <person name="Caleb T."/>
            <person name="Canada A."/>
            <person name="Cardenas V."/>
            <person name="Carter K."/>
            <person name="Chacko J."/>
            <person name="Chandrabose M.N."/>
            <person name="Chavez D."/>
            <person name="Chavez A."/>
            <person name="Chen L."/>
            <person name="Chu H.-S."/>
            <person name="Claassen K.J."/>
            <person name="Cockrell R."/>
            <person name="Collins M."/>
            <person name="Cooper J.A."/>
            <person name="Cree A."/>
            <person name="Curry S.M."/>
            <person name="Da Y."/>
            <person name="Dao M.D."/>
            <person name="Das B."/>
            <person name="Davila M.-L."/>
            <person name="Davy-Carroll L."/>
            <person name="Denson S."/>
            <person name="Dinh H."/>
            <person name="Ebong V.E."/>
            <person name="Edwards J.R."/>
            <person name="Egan A."/>
            <person name="El-Daye J."/>
            <person name="Escobedo L."/>
            <person name="Fernandez S."/>
            <person name="Fernando P.R."/>
            <person name="Flagg N."/>
            <person name="Forbes L.D."/>
            <person name="Fowler R.G."/>
            <person name="Fu Q."/>
            <person name="Gabisi R.A."/>
            <person name="Ganer J."/>
            <person name="Garbino Pronczuk A."/>
            <person name="Garcia R.M."/>
            <person name="Garner T."/>
            <person name="Garrett T.E."/>
            <person name="Gonzalez D.A."/>
            <person name="Hamid H."/>
            <person name="Hawkins E.S."/>
            <person name="Hirani K."/>
            <person name="Hogues M.E."/>
            <person name="Hollins B."/>
            <person name="Hsiao C.-H."/>
            <person name="Jabil R."/>
            <person name="James M.L."/>
            <person name="Jhangiani S.N."/>
            <person name="Johnson B."/>
            <person name="Johnson Q."/>
            <person name="Joshi V."/>
            <person name="Kalu J.B."/>
            <person name="Kam C."/>
            <person name="Kashfia A."/>
            <person name="Keebler J."/>
            <person name="Kisamo H."/>
            <person name="Kovar C.L."/>
            <person name="Lago L.A."/>
            <person name="Lai C.-Y."/>
            <person name="Laidlaw J."/>
            <person name="Lara F."/>
            <person name="Le T.-K."/>
            <person name="Lee S.L."/>
            <person name="Legall F.H."/>
            <person name="Lemon S.J."/>
            <person name="Lewis L.R."/>
            <person name="Li B."/>
            <person name="Liu Y."/>
            <person name="Liu Y.-S."/>
            <person name="Lopez J."/>
            <person name="Lozado R.J."/>
            <person name="Lu J."/>
            <person name="Madu R.C."/>
            <person name="Maheshwari M."/>
            <person name="Maheshwari R."/>
            <person name="Malloy K."/>
            <person name="Martinez E."/>
            <person name="Mathew T."/>
            <person name="Mercado I.C."/>
            <person name="Mercado C."/>
            <person name="Meyer B."/>
            <person name="Montgomery K."/>
            <person name="Morgan M.B."/>
            <person name="Munidasa M."/>
            <person name="Nazareth L.V."/>
            <person name="Nelson J."/>
            <person name="Ng B.M."/>
            <person name="Nguyen N.B."/>
            <person name="Nguyen P.Q."/>
            <person name="Nguyen T."/>
            <person name="Obregon M."/>
            <person name="Okwuonu G.O."/>
            <person name="Onwere C.G."/>
            <person name="Orozco G."/>
            <person name="Parra A."/>
            <person name="Patel S."/>
            <person name="Patil S."/>
            <person name="Perez A."/>
            <person name="Perez Y."/>
            <person name="Pham C."/>
            <person name="Primus E.L."/>
            <person name="Pu L.-L."/>
            <person name="Puazo M."/>
            <person name="Qin X."/>
            <person name="Quiroz J.B."/>
            <person name="Reese J."/>
            <person name="Richards S."/>
            <person name="Rives C.M."/>
            <person name="Robberts R."/>
            <person name="Ruiz S.J."/>
            <person name="Ruiz M.J."/>
            <person name="Santibanez J."/>
            <person name="Schneider B.W."/>
            <person name="Sisson I."/>
            <person name="Smith M."/>
            <person name="Sodergren E."/>
            <person name="Song X.-Z."/>
            <person name="Song B.B."/>
            <person name="Summersgill H."/>
            <person name="Thelus R."/>
            <person name="Thornton R.D."/>
            <person name="Trejos Z.Y."/>
            <person name="Usmani K."/>
            <person name="Vattathil S."/>
            <person name="Villasana D."/>
            <person name="Walker D.L."/>
            <person name="Wang S."/>
            <person name="Wang K."/>
            <person name="White C.S."/>
            <person name="Williams A.C."/>
            <person name="Williamson J."/>
            <person name="Wilson K."/>
            <person name="Woghiren I.O."/>
            <person name="Woodworth J.R."/>
            <person name="Worley K.C."/>
            <person name="Wright R.A."/>
            <person name="Wu W."/>
            <person name="Young L."/>
            <person name="Zhang L."/>
            <person name="Zhang J."/>
            <person name="Zhu Y."/>
            <person name="Muzny D.M."/>
            <person name="Weinstock G."/>
            <person name="Gibbs R.A."/>
        </authorList>
    </citation>
    <scope>NUCLEOTIDE SEQUENCE [LARGE SCALE GENOMIC DNA]</scope>
    <source>
        <strain evidence="9">LSR1</strain>
    </source>
</reference>
<reference evidence="8" key="2">
    <citation type="submission" date="2022-06" db="UniProtKB">
        <authorList>
            <consortium name="EnsemblMetazoa"/>
        </authorList>
    </citation>
    <scope>IDENTIFICATION</scope>
</reference>
<keyword evidence="5" id="KW-0175">Coiled coil</keyword>
<feature type="region of interest" description="Disordered" evidence="6">
    <location>
        <begin position="25"/>
        <end position="115"/>
    </location>
</feature>
<dbReference type="KEGG" id="api:100575026"/>
<evidence type="ECO:0000313" key="9">
    <source>
        <dbReference type="Proteomes" id="UP000007819"/>
    </source>
</evidence>
<dbReference type="GO" id="GO:0008270">
    <property type="term" value="F:zinc ion binding"/>
    <property type="evidence" value="ECO:0007669"/>
    <property type="project" value="UniProtKB-KW"/>
</dbReference>
<dbReference type="GeneID" id="100575026"/>
<feature type="compositionally biased region" description="Low complexity" evidence="6">
    <location>
        <begin position="40"/>
        <end position="51"/>
    </location>
</feature>
<proteinExistence type="predicted"/>
<sequence length="380" mass="45461">MSRKICKFYLQGNCYYGSSCRFSHEEPHRSNNQYDYENQSKSYRSSSKNYYDTNNGRDHNDYYEHGQNYESRSRNANYNYKNDYNNRNSYHNQRNDYEEDHDSSNHYGNQAQRHRNVKNYYKEDDNSQGRKYNNEYVYDTNKVEASSYRYKNSHDQKQIHGPHVHNVNNRVDDKRNILKLYENEIKTYQRHVQQLSMTNIWPFTCFHPIGHQFAIQPVGSLNLMDISFEEIRCDYYMTKNISANPGLIHKRTIDDLLLKAQKQKEDILRFENHVQDDIISTFEKCEKSKVSSQFDNSIQMDHNSYWDMSIRSLKTPENKKSELESFSFVSIKNNKNTTNESQLKILMQTEVYGKIDNEAFAQDHFTDFIPIMPPPKKYCV</sequence>
<keyword evidence="3 4" id="KW-0862">Zinc</keyword>
<dbReference type="OrthoDB" id="20729at2759"/>
<feature type="compositionally biased region" description="Low complexity" evidence="6">
    <location>
        <begin position="75"/>
        <end position="90"/>
    </location>
</feature>
<dbReference type="RefSeq" id="XP_003242347.1">
    <property type="nucleotide sequence ID" value="XM_003242299.3"/>
</dbReference>
<dbReference type="SMART" id="SM00356">
    <property type="entry name" value="ZnF_C3H1"/>
    <property type="match status" value="1"/>
</dbReference>
<evidence type="ECO:0000256" key="3">
    <source>
        <dbReference type="ARBA" id="ARBA00022833"/>
    </source>
</evidence>
<dbReference type="PROSITE" id="PS50103">
    <property type="entry name" value="ZF_C3H1"/>
    <property type="match status" value="1"/>
</dbReference>
<protein>
    <recommendedName>
        <fullName evidence="7">C3H1-type domain-containing protein</fullName>
    </recommendedName>
</protein>
<dbReference type="SUPFAM" id="SSF90229">
    <property type="entry name" value="CCCH zinc finger"/>
    <property type="match status" value="1"/>
</dbReference>
<keyword evidence="1 4" id="KW-0479">Metal-binding</keyword>
<feature type="compositionally biased region" description="Polar residues" evidence="6">
    <location>
        <begin position="30"/>
        <end position="39"/>
    </location>
</feature>